<organism evidence="2 3">
    <name type="scientific">Pseudomonas veronii 1YdBTEX2</name>
    <dbReference type="NCBI Taxonomy" id="1295141"/>
    <lineage>
        <taxon>Bacteria</taxon>
        <taxon>Pseudomonadati</taxon>
        <taxon>Pseudomonadota</taxon>
        <taxon>Gammaproteobacteria</taxon>
        <taxon>Pseudomonadales</taxon>
        <taxon>Pseudomonadaceae</taxon>
        <taxon>Pseudomonas</taxon>
    </lineage>
</organism>
<feature type="region of interest" description="Disordered" evidence="1">
    <location>
        <begin position="1"/>
        <end position="28"/>
    </location>
</feature>
<reference evidence="3" key="1">
    <citation type="submission" date="2016-07" db="EMBL/GenBank/DDBJ databases">
        <authorList>
            <person name="Florea S."/>
            <person name="Webb J.S."/>
            <person name="Jaromczyk J."/>
            <person name="Schardl C.L."/>
        </authorList>
    </citation>
    <scope>NUCLEOTIDE SEQUENCE [LARGE SCALE GENOMIC DNA]</scope>
    <source>
        <strain evidence="3">1YdBTEX2</strain>
    </source>
</reference>
<evidence type="ECO:0000256" key="1">
    <source>
        <dbReference type="SAM" id="MobiDB-lite"/>
    </source>
</evidence>
<protein>
    <submittedName>
        <fullName evidence="2">Uncharacterized protein</fullName>
    </submittedName>
</protein>
<evidence type="ECO:0000313" key="3">
    <source>
        <dbReference type="Proteomes" id="UP000245431"/>
    </source>
</evidence>
<dbReference type="EMBL" id="LT599584">
    <property type="protein sequence ID" value="SBW84477.1"/>
    <property type="molecule type" value="Genomic_DNA"/>
</dbReference>
<dbReference type="Proteomes" id="UP000245431">
    <property type="component" value="Chromosome PVE_r2"/>
</dbReference>
<gene>
    <name evidence="2" type="ORF">PVE_R2G0451</name>
</gene>
<proteinExistence type="predicted"/>
<dbReference type="AlphaFoldDB" id="A0A1D3K831"/>
<evidence type="ECO:0000313" key="2">
    <source>
        <dbReference type="EMBL" id="SBW84477.1"/>
    </source>
</evidence>
<sequence>MSKHHPQIDINRADTSSSSRSGHPMQSIMIRSQDRKSLAFSEGQRAKVDGLSLEESALKNLKAGTRQHAEYLEGFQSAAGPLKVLRTA</sequence>
<name>A0A1D3K831_PSEVE</name>
<accession>A0A1D3K831</accession>